<reference evidence="3 4" key="1">
    <citation type="journal article" date="2019" name="Nat. Med.">
        <title>A library of human gut bacterial isolates paired with longitudinal multiomics data enables mechanistic microbiome research.</title>
        <authorList>
            <person name="Poyet M."/>
            <person name="Groussin M."/>
            <person name="Gibbons S.M."/>
            <person name="Avila-Pacheco J."/>
            <person name="Jiang X."/>
            <person name="Kearney S.M."/>
            <person name="Perrotta A.R."/>
            <person name="Berdy B."/>
            <person name="Zhao S."/>
            <person name="Lieberman T.D."/>
            <person name="Swanson P.K."/>
            <person name="Smith M."/>
            <person name="Roesemann S."/>
            <person name="Alexander J.E."/>
            <person name="Rich S.A."/>
            <person name="Livny J."/>
            <person name="Vlamakis H."/>
            <person name="Clish C."/>
            <person name="Bullock K."/>
            <person name="Deik A."/>
            <person name="Scott J."/>
            <person name="Pierce K.A."/>
            <person name="Xavier R.J."/>
            <person name="Alm E.J."/>
        </authorList>
    </citation>
    <scope>NUCLEOTIDE SEQUENCE [LARGE SCALE GENOMIC DNA]</scope>
    <source>
        <strain evidence="3 4">BIOML-A14</strain>
    </source>
</reference>
<protein>
    <submittedName>
        <fullName evidence="3">S9 family peptidase</fullName>
    </submittedName>
</protein>
<dbReference type="AlphaFoldDB" id="A0A642C2D6"/>
<keyword evidence="1" id="KW-0732">Signal</keyword>
<dbReference type="Gene3D" id="2.140.10.30">
    <property type="entry name" value="Dipeptidylpeptidase IV, N-terminal domain"/>
    <property type="match status" value="1"/>
</dbReference>
<feature type="chain" id="PRO_5024888302" evidence="1">
    <location>
        <begin position="20"/>
        <end position="147"/>
    </location>
</feature>
<evidence type="ECO:0000256" key="1">
    <source>
        <dbReference type="SAM" id="SignalP"/>
    </source>
</evidence>
<dbReference type="Pfam" id="PF00930">
    <property type="entry name" value="DPPIV_N"/>
    <property type="match status" value="1"/>
</dbReference>
<accession>A0A642C2D6</accession>
<evidence type="ECO:0000313" key="3">
    <source>
        <dbReference type="EMBL" id="KAA4643057.1"/>
    </source>
</evidence>
<name>A0A642C2D6_BACOV</name>
<dbReference type="ESTHER" id="bactn-BT4193">
    <property type="family name" value="DPP4N_Peptidase_S9"/>
</dbReference>
<dbReference type="Proteomes" id="UP000435985">
    <property type="component" value="Unassembled WGS sequence"/>
</dbReference>
<dbReference type="InterPro" id="IPR002469">
    <property type="entry name" value="Peptidase_S9B_N"/>
</dbReference>
<gene>
    <name evidence="3" type="ORF">F3B98_34110</name>
</gene>
<evidence type="ECO:0000259" key="2">
    <source>
        <dbReference type="Pfam" id="PF00930"/>
    </source>
</evidence>
<dbReference type="SUPFAM" id="SSF82171">
    <property type="entry name" value="DPP6 N-terminal domain-like"/>
    <property type="match status" value="1"/>
</dbReference>
<organism evidence="3 4">
    <name type="scientific">Bacteroides ovatus</name>
    <dbReference type="NCBI Taxonomy" id="28116"/>
    <lineage>
        <taxon>Bacteria</taxon>
        <taxon>Pseudomonadati</taxon>
        <taxon>Bacteroidota</taxon>
        <taxon>Bacteroidia</taxon>
        <taxon>Bacteroidales</taxon>
        <taxon>Bacteroidaceae</taxon>
        <taxon>Bacteroides</taxon>
    </lineage>
</organism>
<feature type="signal peptide" evidence="1">
    <location>
        <begin position="1"/>
        <end position="19"/>
    </location>
</feature>
<evidence type="ECO:0000313" key="4">
    <source>
        <dbReference type="Proteomes" id="UP000435985"/>
    </source>
</evidence>
<comment type="caution">
    <text evidence="3">The sequence shown here is derived from an EMBL/GenBank/DDBJ whole genome shotgun (WGS) entry which is preliminary data.</text>
</comment>
<dbReference type="EMBL" id="VWFO01000861">
    <property type="protein sequence ID" value="KAA4643057.1"/>
    <property type="molecule type" value="Genomic_DNA"/>
</dbReference>
<sequence>MRKVSLALLLCLLCLAGMAQGQKALDLKDITSGRFRPENIQGVIPTPDGEHYTQMNADGTQIIKYSFRTGEKVEVIFDVNQARECDFKNFDSYQFSPDGDKLLIATKTTPIYRHSYTAVHYIYPLKRNDKGVTTNNIIERLSDGGPQ</sequence>
<feature type="non-terminal residue" evidence="3">
    <location>
        <position position="147"/>
    </location>
</feature>
<dbReference type="GO" id="GO:0006508">
    <property type="term" value="P:proteolysis"/>
    <property type="evidence" value="ECO:0007669"/>
    <property type="project" value="InterPro"/>
</dbReference>
<feature type="domain" description="Dipeptidylpeptidase IV N-terminal" evidence="2">
    <location>
        <begin position="96"/>
        <end position="130"/>
    </location>
</feature>
<proteinExistence type="predicted"/>